<dbReference type="Proteomes" id="UP001200537">
    <property type="component" value="Unassembled WGS sequence"/>
</dbReference>
<keyword evidence="4 6" id="KW-0689">Ribosomal protein</keyword>
<dbReference type="PANTHER" id="PTHR12934">
    <property type="entry name" value="50S RIBOSOMAL PROTEIN L15"/>
    <property type="match status" value="1"/>
</dbReference>
<dbReference type="AlphaFoldDB" id="A0AAJ1BCF1"/>
<evidence type="ECO:0000256" key="2">
    <source>
        <dbReference type="ARBA" id="ARBA00022730"/>
    </source>
</evidence>
<comment type="subunit">
    <text evidence="6">Part of the 50S ribosomal subunit.</text>
</comment>
<evidence type="ECO:0000313" key="10">
    <source>
        <dbReference type="Proteomes" id="UP001200537"/>
    </source>
</evidence>
<evidence type="ECO:0000259" key="8">
    <source>
        <dbReference type="Pfam" id="PF00828"/>
    </source>
</evidence>
<dbReference type="GO" id="GO:0006412">
    <property type="term" value="P:translation"/>
    <property type="evidence" value="ECO:0007669"/>
    <property type="project" value="UniProtKB-UniRule"/>
</dbReference>
<comment type="caution">
    <text evidence="9">The sequence shown here is derived from an EMBL/GenBank/DDBJ whole genome shotgun (WGS) entry which is preliminary data.</text>
</comment>
<sequence>MAEDTKVTEAEDTAKEDVIRLHDLRPAPGSNKRRKRAGRGEGSQGKTSGRGTKGTGARKNVHPRFEGGQMPLHMRLPKLRGFKNPFATVYQVVNLDRLQELFPEGGTVTVDDLVSKGAVRKNSLVKVLGTGEISVKLELIVDAWSASAKEKIEAAGGSLSKREQD</sequence>
<evidence type="ECO:0000256" key="4">
    <source>
        <dbReference type="ARBA" id="ARBA00022980"/>
    </source>
</evidence>
<feature type="region of interest" description="Disordered" evidence="7">
    <location>
        <begin position="1"/>
        <end position="72"/>
    </location>
</feature>
<reference evidence="9" key="1">
    <citation type="submission" date="2022-01" db="EMBL/GenBank/DDBJ databases">
        <title>Collection of gut derived symbiotic bacterial strains cultured from healthy donors.</title>
        <authorList>
            <person name="Lin H."/>
            <person name="Kohout C."/>
            <person name="Waligurski E."/>
            <person name="Pamer E.G."/>
        </authorList>
    </citation>
    <scope>NUCLEOTIDE SEQUENCE</scope>
    <source>
        <strain evidence="9">DFI.7.46</strain>
    </source>
</reference>
<dbReference type="HAMAP" id="MF_01341">
    <property type="entry name" value="Ribosomal_uL15"/>
    <property type="match status" value="1"/>
</dbReference>
<dbReference type="Gene3D" id="3.100.10.10">
    <property type="match status" value="1"/>
</dbReference>
<dbReference type="Pfam" id="PF00828">
    <property type="entry name" value="Ribosomal_L27A"/>
    <property type="match status" value="1"/>
</dbReference>
<protein>
    <recommendedName>
        <fullName evidence="6">Large ribosomal subunit protein uL15</fullName>
    </recommendedName>
</protein>
<keyword evidence="3 6" id="KW-0694">RNA-binding</keyword>
<dbReference type="NCBIfam" id="TIGR01071">
    <property type="entry name" value="rplO_bact"/>
    <property type="match status" value="1"/>
</dbReference>
<evidence type="ECO:0000256" key="1">
    <source>
        <dbReference type="ARBA" id="ARBA00007320"/>
    </source>
</evidence>
<dbReference type="EMBL" id="JAKNHJ010000010">
    <property type="protein sequence ID" value="MCG4618076.1"/>
    <property type="molecule type" value="Genomic_DNA"/>
</dbReference>
<evidence type="ECO:0000256" key="5">
    <source>
        <dbReference type="ARBA" id="ARBA00023274"/>
    </source>
</evidence>
<dbReference type="GO" id="GO:0022625">
    <property type="term" value="C:cytosolic large ribosomal subunit"/>
    <property type="evidence" value="ECO:0007669"/>
    <property type="project" value="TreeGrafter"/>
</dbReference>
<proteinExistence type="inferred from homology"/>
<dbReference type="FunFam" id="3.100.10.10:FF:000005">
    <property type="entry name" value="50S ribosomal protein L15"/>
    <property type="match status" value="1"/>
</dbReference>
<name>A0AAJ1BCF1_9ACTO</name>
<dbReference type="InterPro" id="IPR030878">
    <property type="entry name" value="Ribosomal_uL15"/>
</dbReference>
<comment type="similarity">
    <text evidence="1 6">Belongs to the universal ribosomal protein uL15 family.</text>
</comment>
<evidence type="ECO:0000256" key="3">
    <source>
        <dbReference type="ARBA" id="ARBA00022884"/>
    </source>
</evidence>
<dbReference type="GO" id="GO:0003735">
    <property type="term" value="F:structural constituent of ribosome"/>
    <property type="evidence" value="ECO:0007669"/>
    <property type="project" value="InterPro"/>
</dbReference>
<gene>
    <name evidence="6 9" type="primary">rplO</name>
    <name evidence="9" type="ORF">L0M99_06170</name>
</gene>
<evidence type="ECO:0000313" key="9">
    <source>
        <dbReference type="EMBL" id="MCG4618076.1"/>
    </source>
</evidence>
<dbReference type="RefSeq" id="WP_238128092.1">
    <property type="nucleotide sequence ID" value="NZ_JAKNHJ010000010.1"/>
</dbReference>
<dbReference type="GO" id="GO:0019843">
    <property type="term" value="F:rRNA binding"/>
    <property type="evidence" value="ECO:0007669"/>
    <property type="project" value="UniProtKB-UniRule"/>
</dbReference>
<dbReference type="SUPFAM" id="SSF52080">
    <property type="entry name" value="Ribosomal proteins L15p and L18e"/>
    <property type="match status" value="1"/>
</dbReference>
<evidence type="ECO:0000256" key="7">
    <source>
        <dbReference type="SAM" id="MobiDB-lite"/>
    </source>
</evidence>
<dbReference type="InterPro" id="IPR021131">
    <property type="entry name" value="Ribosomal_uL15/eL18"/>
</dbReference>
<comment type="function">
    <text evidence="6">Binds to the 23S rRNA.</text>
</comment>
<keyword evidence="5 6" id="KW-0687">Ribonucleoprotein</keyword>
<dbReference type="InterPro" id="IPR036227">
    <property type="entry name" value="Ribosomal_uL15/eL18_sf"/>
</dbReference>
<accession>A0AAJ1BCF1</accession>
<keyword evidence="2 6" id="KW-0699">rRNA-binding</keyword>
<organism evidence="9 10">
    <name type="scientific">Varibaculum cambriense</name>
    <dbReference type="NCBI Taxonomy" id="184870"/>
    <lineage>
        <taxon>Bacteria</taxon>
        <taxon>Bacillati</taxon>
        <taxon>Actinomycetota</taxon>
        <taxon>Actinomycetes</taxon>
        <taxon>Actinomycetales</taxon>
        <taxon>Actinomycetaceae</taxon>
        <taxon>Varibaculum</taxon>
    </lineage>
</organism>
<dbReference type="InterPro" id="IPR005749">
    <property type="entry name" value="Ribosomal_uL15_bac-type"/>
</dbReference>
<feature type="compositionally biased region" description="Basic and acidic residues" evidence="7">
    <location>
        <begin position="1"/>
        <end position="25"/>
    </location>
</feature>
<dbReference type="PANTHER" id="PTHR12934:SF11">
    <property type="entry name" value="LARGE RIBOSOMAL SUBUNIT PROTEIN UL15M"/>
    <property type="match status" value="1"/>
</dbReference>
<feature type="compositionally biased region" description="Low complexity" evidence="7">
    <location>
        <begin position="44"/>
        <end position="58"/>
    </location>
</feature>
<feature type="domain" description="Large ribosomal subunit protein uL15/eL18" evidence="8">
    <location>
        <begin position="92"/>
        <end position="158"/>
    </location>
</feature>
<evidence type="ECO:0000256" key="6">
    <source>
        <dbReference type="HAMAP-Rule" id="MF_01341"/>
    </source>
</evidence>